<comment type="similarity">
    <text evidence="7">Belongs to the cyclic nucleotide phosphodiesterase family.</text>
</comment>
<dbReference type="EMBL" id="VIIS01000921">
    <property type="protein sequence ID" value="KAF0303720.1"/>
    <property type="molecule type" value="Genomic_DNA"/>
</dbReference>
<evidence type="ECO:0000256" key="4">
    <source>
        <dbReference type="PIRSR" id="PIRSR623088-1"/>
    </source>
</evidence>
<evidence type="ECO:0000256" key="7">
    <source>
        <dbReference type="RuleBase" id="RU363067"/>
    </source>
</evidence>
<organism evidence="10 11">
    <name type="scientific">Amphibalanus amphitrite</name>
    <name type="common">Striped barnacle</name>
    <name type="synonym">Balanus amphitrite</name>
    <dbReference type="NCBI Taxonomy" id="1232801"/>
    <lineage>
        <taxon>Eukaryota</taxon>
        <taxon>Metazoa</taxon>
        <taxon>Ecdysozoa</taxon>
        <taxon>Arthropoda</taxon>
        <taxon>Crustacea</taxon>
        <taxon>Multicrustacea</taxon>
        <taxon>Cirripedia</taxon>
        <taxon>Thoracica</taxon>
        <taxon>Thoracicalcarea</taxon>
        <taxon>Balanomorpha</taxon>
        <taxon>Balanoidea</taxon>
        <taxon>Balanidae</taxon>
        <taxon>Amphibalaninae</taxon>
        <taxon>Amphibalanus</taxon>
    </lineage>
</organism>
<dbReference type="GO" id="GO:0007165">
    <property type="term" value="P:signal transduction"/>
    <property type="evidence" value="ECO:0007669"/>
    <property type="project" value="InterPro"/>
</dbReference>
<evidence type="ECO:0000256" key="5">
    <source>
        <dbReference type="PIRSR" id="PIRSR623088-2"/>
    </source>
</evidence>
<dbReference type="Gene3D" id="1.10.1300.10">
    <property type="entry name" value="3'5'-cyclic nucleotide phosphodiesterase, catalytic domain"/>
    <property type="match status" value="1"/>
</dbReference>
<dbReference type="EC" id="3.1.4.-" evidence="7"/>
<evidence type="ECO:0000256" key="8">
    <source>
        <dbReference type="SAM" id="MobiDB-lite"/>
    </source>
</evidence>
<dbReference type="AlphaFoldDB" id="A0A6A4WJA3"/>
<feature type="region of interest" description="Disordered" evidence="8">
    <location>
        <begin position="1"/>
        <end position="80"/>
    </location>
</feature>
<feature type="binding site" evidence="6">
    <location>
        <position position="351"/>
    </location>
    <ligand>
        <name>Zn(2+)</name>
        <dbReference type="ChEBI" id="CHEBI:29105"/>
        <label>2</label>
    </ligand>
</feature>
<dbReference type="InterPro" id="IPR036971">
    <property type="entry name" value="PDEase_catalytic_dom_sf"/>
</dbReference>
<keyword evidence="11" id="KW-1185">Reference proteome</keyword>
<dbReference type="PROSITE" id="PS00126">
    <property type="entry name" value="PDEASE_I_1"/>
    <property type="match status" value="1"/>
</dbReference>
<name>A0A6A4WJA3_AMPAM</name>
<feature type="binding site" evidence="5">
    <location>
        <position position="351"/>
    </location>
    <ligand>
        <name>AMP</name>
        <dbReference type="ChEBI" id="CHEBI:456215"/>
    </ligand>
</feature>
<dbReference type="SUPFAM" id="SSF109604">
    <property type="entry name" value="HD-domain/PDEase-like"/>
    <property type="match status" value="1"/>
</dbReference>
<dbReference type="OrthoDB" id="189220at2759"/>
<evidence type="ECO:0000313" key="11">
    <source>
        <dbReference type="Proteomes" id="UP000440578"/>
    </source>
</evidence>
<dbReference type="FunFam" id="1.10.1300.10:FF:000032">
    <property type="entry name" value="Phosphodiesterase"/>
    <property type="match status" value="1"/>
</dbReference>
<evidence type="ECO:0000256" key="2">
    <source>
        <dbReference type="ARBA" id="ARBA00022723"/>
    </source>
</evidence>
<feature type="compositionally biased region" description="Low complexity" evidence="8">
    <location>
        <begin position="28"/>
        <end position="56"/>
    </location>
</feature>
<keyword evidence="2 6" id="KW-0479">Metal-binding</keyword>
<accession>A0A6A4WJA3</accession>
<dbReference type="InterPro" id="IPR023088">
    <property type="entry name" value="PDEase"/>
</dbReference>
<dbReference type="InterPro" id="IPR003607">
    <property type="entry name" value="HD/PDEase_dom"/>
</dbReference>
<protein>
    <recommendedName>
        <fullName evidence="7">Phosphodiesterase</fullName>
        <ecNumber evidence="7">3.1.4.-</ecNumber>
    </recommendedName>
</protein>
<comment type="cofactor">
    <cofactor evidence="7">
        <name>a divalent metal cation</name>
        <dbReference type="ChEBI" id="CHEBI:60240"/>
    </cofactor>
    <text evidence="7">Binds 2 divalent metal cations per subunit. Site 1 may preferentially bind zinc ions, while site 2 has a preference for magnesium and/or manganese ions.</text>
</comment>
<feature type="compositionally biased region" description="Polar residues" evidence="8">
    <location>
        <begin position="57"/>
        <end position="69"/>
    </location>
</feature>
<evidence type="ECO:0000259" key="9">
    <source>
        <dbReference type="PROSITE" id="PS51845"/>
    </source>
</evidence>
<dbReference type="Proteomes" id="UP000440578">
    <property type="component" value="Unassembled WGS sequence"/>
</dbReference>
<feature type="binding site" evidence="6">
    <location>
        <position position="314"/>
    </location>
    <ligand>
        <name>Zn(2+)</name>
        <dbReference type="ChEBI" id="CHEBI:29105"/>
        <label>1</label>
    </ligand>
</feature>
<evidence type="ECO:0000313" key="10">
    <source>
        <dbReference type="EMBL" id="KAF0303720.1"/>
    </source>
</evidence>
<dbReference type="InterPro" id="IPR023174">
    <property type="entry name" value="PDEase_CS"/>
</dbReference>
<feature type="compositionally biased region" description="Acidic residues" evidence="8">
    <location>
        <begin position="600"/>
        <end position="621"/>
    </location>
</feature>
<dbReference type="Pfam" id="PF08499">
    <property type="entry name" value="PDEase_I_N"/>
    <property type="match status" value="1"/>
</dbReference>
<evidence type="ECO:0000256" key="3">
    <source>
        <dbReference type="ARBA" id="ARBA00022801"/>
    </source>
</evidence>
<dbReference type="PROSITE" id="PS51845">
    <property type="entry name" value="PDEASE_I_2"/>
    <property type="match status" value="1"/>
</dbReference>
<feature type="active site" description="Proton donor" evidence="4">
    <location>
        <position position="310"/>
    </location>
</feature>
<dbReference type="PANTHER" id="PTHR11347">
    <property type="entry name" value="CYCLIC NUCLEOTIDE PHOSPHODIESTERASE"/>
    <property type="match status" value="1"/>
</dbReference>
<dbReference type="InterPro" id="IPR013706">
    <property type="entry name" value="PDE1_N"/>
</dbReference>
<feature type="binding site" evidence="6">
    <location>
        <position position="350"/>
    </location>
    <ligand>
        <name>Zn(2+)</name>
        <dbReference type="ChEBI" id="CHEBI:29105"/>
        <label>1</label>
    </ligand>
</feature>
<evidence type="ECO:0000256" key="6">
    <source>
        <dbReference type="PIRSR" id="PIRSR623088-3"/>
    </source>
</evidence>
<feature type="compositionally biased region" description="Polar residues" evidence="8">
    <location>
        <begin position="622"/>
        <end position="632"/>
    </location>
</feature>
<dbReference type="SMART" id="SM00471">
    <property type="entry name" value="HDc"/>
    <property type="match status" value="1"/>
</dbReference>
<reference evidence="10 11" key="1">
    <citation type="submission" date="2019-07" db="EMBL/GenBank/DDBJ databases">
        <title>Draft genome assembly of a fouling barnacle, Amphibalanus amphitrite (Darwin, 1854): The first reference genome for Thecostraca.</title>
        <authorList>
            <person name="Kim W."/>
        </authorList>
    </citation>
    <scope>NUCLEOTIDE SEQUENCE [LARGE SCALE GENOMIC DNA]</scope>
    <source>
        <strain evidence="10">SNU_AA5</strain>
        <tissue evidence="10">Soma without cirri and trophi</tissue>
    </source>
</reference>
<feature type="binding site" evidence="6">
    <location>
        <position position="351"/>
    </location>
    <ligand>
        <name>Zn(2+)</name>
        <dbReference type="ChEBI" id="CHEBI:29105"/>
        <label>1</label>
    </ligand>
</feature>
<proteinExistence type="inferred from homology"/>
<keyword evidence="1" id="KW-0140">cGMP</keyword>
<dbReference type="Pfam" id="PF00233">
    <property type="entry name" value="PDEase_I"/>
    <property type="match status" value="1"/>
</dbReference>
<feature type="binding site" evidence="6">
    <location>
        <position position="458"/>
    </location>
    <ligand>
        <name>Zn(2+)</name>
        <dbReference type="ChEBI" id="CHEBI:29105"/>
        <label>1</label>
    </ligand>
</feature>
<feature type="region of interest" description="Disordered" evidence="8">
    <location>
        <begin position="583"/>
        <end position="632"/>
    </location>
</feature>
<dbReference type="InterPro" id="IPR002073">
    <property type="entry name" value="PDEase_catalytic_dom"/>
</dbReference>
<feature type="binding site" evidence="5">
    <location>
        <position position="458"/>
    </location>
    <ligand>
        <name>AMP</name>
        <dbReference type="ChEBI" id="CHEBI:456215"/>
    </ligand>
</feature>
<feature type="domain" description="PDEase" evidence="9">
    <location>
        <begin position="233"/>
        <end position="586"/>
    </location>
</feature>
<keyword evidence="3 7" id="KW-0378">Hydrolase</keyword>
<dbReference type="GO" id="GO:0046872">
    <property type="term" value="F:metal ion binding"/>
    <property type="evidence" value="ECO:0007669"/>
    <property type="project" value="UniProtKB-KW"/>
</dbReference>
<dbReference type="CDD" id="cd00077">
    <property type="entry name" value="HDc"/>
    <property type="match status" value="1"/>
</dbReference>
<evidence type="ECO:0000256" key="1">
    <source>
        <dbReference type="ARBA" id="ARBA00022535"/>
    </source>
</evidence>
<sequence>MVRRAVATAPERRATAVGAPIPIPSKKPPLGGRAAPLPLLEHPQPQPQHQVLHQAQSAPTQSDAPQTAAPTDHRPEHGSLTILRRNNTYRKRSKPRLVSMLSDSTELLQPRAQDPEACGRAAVRLRHLLSMLDKGEVSPEIIQNNIEYALRVLETFNINEKRCPSEDEEDELSEVQQDAVPPEVREWLASTFTRQNTLHKKRADGQPKFRTVANVIRMGIMVEKMTRRMSSSGLMEVPPAVTAALQSIDSWSYDVFRLAEASGGAPLRHLGYELINRYGLFHKFKIQPAKLDTYLQTVEHGYGRYKNPYHNSSHAADVTQTVHYIMSQMALVRFLTDLEVLAMLLAAIVHDVEHTGTTNNFHVNSSSETALIYNDKSVLENFHVSNAFRILREEECNFLCNLSREEYTELRSLVVDMVLATDMSSHFQQIKCMKNYVINSESAVDKSKILNLVLHCCDISHPSKDWELHSHWTKLLLDEFFLQGDKEKQLGLPVSPLCDRATTLVPQSQIGFIEFIVEPSMSVCGELLEKVAAYLHGAETGGAANGIDYKPGDVRPARPPLPWSCRPWEECLAYNLECWRRKEQAEQSTESRQPSKERWSEEEEGGAGEGEQEKEDVDAESSTDQQSPSPDT</sequence>
<dbReference type="PRINTS" id="PR00387">
    <property type="entry name" value="PDIESTERASE1"/>
</dbReference>
<dbReference type="GO" id="GO:0004114">
    <property type="term" value="F:3',5'-cyclic-nucleotide phosphodiesterase activity"/>
    <property type="evidence" value="ECO:0007669"/>
    <property type="project" value="InterPro"/>
</dbReference>
<feature type="binding site" evidence="5">
    <location>
        <begin position="310"/>
        <end position="314"/>
    </location>
    <ligand>
        <name>AMP</name>
        <dbReference type="ChEBI" id="CHEBI:456215"/>
    </ligand>
</feature>
<comment type="caution">
    <text evidence="10">The sequence shown here is derived from an EMBL/GenBank/DDBJ whole genome shotgun (WGS) entry which is preliminary data.</text>
</comment>
<feature type="binding site" evidence="5">
    <location>
        <position position="509"/>
    </location>
    <ligand>
        <name>AMP</name>
        <dbReference type="ChEBI" id="CHEBI:456215"/>
    </ligand>
</feature>
<gene>
    <name evidence="10" type="primary">Pde1c_1</name>
    <name evidence="10" type="ORF">FJT64_024367</name>
</gene>